<keyword evidence="1" id="KW-1133">Transmembrane helix</keyword>
<sequence>MQFPSSTSRALNTRLGRNRTISESAVIHGKHAATTPLVFEQELSISGKQLPSQEVPQAKIFDFKVVCEIDELAAQLKDETVKPTLIVNETSLADLTDELKFPNHRELPPTDKEGAAPNVDKSSNAKLLSLEQRIRRIESLVGTYDPARQSIADAVEDIRYVWKRMQIIGDVLRRYKMDYRCNFLGLTAMIEFVMQVCGLPAVSFQKIIEVVIRNESRLTREIVRHLNHVEERVLEELAWTKDSALNMVIDTNKYTNIHQSNELWLPADKNAIFALIILIVLLVFIYILLNKKLILCGTPWTTTNTRPRVENV</sequence>
<dbReference type="GO" id="GO:0000785">
    <property type="term" value="C:chromatin"/>
    <property type="evidence" value="ECO:0007669"/>
    <property type="project" value="TreeGrafter"/>
</dbReference>
<dbReference type="InterPro" id="IPR028309">
    <property type="entry name" value="RB_fam"/>
</dbReference>
<evidence type="ECO:0000313" key="4">
    <source>
        <dbReference type="Proteomes" id="UP001176961"/>
    </source>
</evidence>
<dbReference type="SUPFAM" id="SSF47954">
    <property type="entry name" value="Cyclin-like"/>
    <property type="match status" value="1"/>
</dbReference>
<feature type="transmembrane region" description="Helical" evidence="1">
    <location>
        <begin position="183"/>
        <end position="204"/>
    </location>
</feature>
<dbReference type="GO" id="GO:0006357">
    <property type="term" value="P:regulation of transcription by RNA polymerase II"/>
    <property type="evidence" value="ECO:0007669"/>
    <property type="project" value="InterPro"/>
</dbReference>
<dbReference type="InterPro" id="IPR002720">
    <property type="entry name" value="RB_A"/>
</dbReference>
<keyword evidence="1" id="KW-0812">Transmembrane</keyword>
<dbReference type="GO" id="GO:0005667">
    <property type="term" value="C:transcription regulator complex"/>
    <property type="evidence" value="ECO:0007669"/>
    <property type="project" value="TreeGrafter"/>
</dbReference>
<gene>
    <name evidence="3" type="ORF">CYNAS_LOCUS11153</name>
</gene>
<dbReference type="SMART" id="SM01368">
    <property type="entry name" value="RB_A"/>
    <property type="match status" value="1"/>
</dbReference>
<dbReference type="GO" id="GO:0030154">
    <property type="term" value="P:cell differentiation"/>
    <property type="evidence" value="ECO:0007669"/>
    <property type="project" value="TreeGrafter"/>
</dbReference>
<dbReference type="Pfam" id="PF01858">
    <property type="entry name" value="RB_A"/>
    <property type="match status" value="1"/>
</dbReference>
<dbReference type="EMBL" id="CATQJL010000223">
    <property type="protein sequence ID" value="CAJ0599170.1"/>
    <property type="molecule type" value="Genomic_DNA"/>
</dbReference>
<keyword evidence="1" id="KW-0472">Membrane</keyword>
<dbReference type="PANTHER" id="PTHR13742:SF17">
    <property type="entry name" value="RE32990P-RELATED"/>
    <property type="match status" value="1"/>
</dbReference>
<dbReference type="PANTHER" id="PTHR13742">
    <property type="entry name" value="RETINOBLASTOMA-ASSOCIATED PROTEIN RB -RELATED"/>
    <property type="match status" value="1"/>
</dbReference>
<comment type="caution">
    <text evidence="3">The sequence shown here is derived from an EMBL/GenBank/DDBJ whole genome shotgun (WGS) entry which is preliminary data.</text>
</comment>
<dbReference type="GO" id="GO:2000134">
    <property type="term" value="P:negative regulation of G1/S transition of mitotic cell cycle"/>
    <property type="evidence" value="ECO:0007669"/>
    <property type="project" value="TreeGrafter"/>
</dbReference>
<evidence type="ECO:0000313" key="3">
    <source>
        <dbReference type="EMBL" id="CAJ0599170.1"/>
    </source>
</evidence>
<feature type="domain" description="Retinoblastoma-associated protein A-box" evidence="2">
    <location>
        <begin position="90"/>
        <end position="249"/>
    </location>
</feature>
<proteinExistence type="predicted"/>
<reference evidence="3" key="1">
    <citation type="submission" date="2023-07" db="EMBL/GenBank/DDBJ databases">
        <authorList>
            <consortium name="CYATHOMIX"/>
        </authorList>
    </citation>
    <scope>NUCLEOTIDE SEQUENCE</scope>
    <source>
        <strain evidence="3">N/A</strain>
    </source>
</reference>
<dbReference type="GO" id="GO:0005634">
    <property type="term" value="C:nucleus"/>
    <property type="evidence" value="ECO:0007669"/>
    <property type="project" value="InterPro"/>
</dbReference>
<keyword evidence="4" id="KW-1185">Reference proteome</keyword>
<organism evidence="3 4">
    <name type="scientific">Cylicocyclus nassatus</name>
    <name type="common">Nematode worm</name>
    <dbReference type="NCBI Taxonomy" id="53992"/>
    <lineage>
        <taxon>Eukaryota</taxon>
        <taxon>Metazoa</taxon>
        <taxon>Ecdysozoa</taxon>
        <taxon>Nematoda</taxon>
        <taxon>Chromadorea</taxon>
        <taxon>Rhabditida</taxon>
        <taxon>Rhabditina</taxon>
        <taxon>Rhabditomorpha</taxon>
        <taxon>Strongyloidea</taxon>
        <taxon>Strongylidae</taxon>
        <taxon>Cylicocyclus</taxon>
    </lineage>
</organism>
<protein>
    <recommendedName>
        <fullName evidence="2">Retinoblastoma-associated protein A-box domain-containing protein</fullName>
    </recommendedName>
</protein>
<evidence type="ECO:0000256" key="1">
    <source>
        <dbReference type="SAM" id="Phobius"/>
    </source>
</evidence>
<dbReference type="Gene3D" id="1.10.472.10">
    <property type="entry name" value="Cyclin-like"/>
    <property type="match status" value="1"/>
</dbReference>
<dbReference type="InterPro" id="IPR036915">
    <property type="entry name" value="Cyclin-like_sf"/>
</dbReference>
<accession>A0AA36GVK8</accession>
<evidence type="ECO:0000259" key="2">
    <source>
        <dbReference type="SMART" id="SM01368"/>
    </source>
</evidence>
<feature type="transmembrane region" description="Helical" evidence="1">
    <location>
        <begin position="271"/>
        <end position="289"/>
    </location>
</feature>
<dbReference type="GO" id="GO:0000977">
    <property type="term" value="F:RNA polymerase II transcription regulatory region sequence-specific DNA binding"/>
    <property type="evidence" value="ECO:0007669"/>
    <property type="project" value="TreeGrafter"/>
</dbReference>
<dbReference type="AlphaFoldDB" id="A0AA36GVK8"/>
<dbReference type="Proteomes" id="UP001176961">
    <property type="component" value="Unassembled WGS sequence"/>
</dbReference>
<name>A0AA36GVK8_CYLNA</name>